<proteinExistence type="predicted"/>
<organism evidence="2 3">
    <name type="scientific">Coccidioides immitis RMSCC 2394</name>
    <dbReference type="NCBI Taxonomy" id="404692"/>
    <lineage>
        <taxon>Eukaryota</taxon>
        <taxon>Fungi</taxon>
        <taxon>Dikarya</taxon>
        <taxon>Ascomycota</taxon>
        <taxon>Pezizomycotina</taxon>
        <taxon>Eurotiomycetes</taxon>
        <taxon>Eurotiomycetidae</taxon>
        <taxon>Onygenales</taxon>
        <taxon>Onygenaceae</taxon>
        <taxon>Coccidioides</taxon>
    </lineage>
</organism>
<gene>
    <name evidence="2" type="ORF">CIRG_06272</name>
</gene>
<dbReference type="AlphaFoldDB" id="A0A0J6YD13"/>
<reference evidence="3" key="1">
    <citation type="journal article" date="2010" name="Genome Res.">
        <title>Population genomic sequencing of Coccidioides fungi reveals recent hybridization and transposon control.</title>
        <authorList>
            <person name="Neafsey D.E."/>
            <person name="Barker B.M."/>
            <person name="Sharpton T.J."/>
            <person name="Stajich J.E."/>
            <person name="Park D.J."/>
            <person name="Whiston E."/>
            <person name="Hung C.-Y."/>
            <person name="McMahan C."/>
            <person name="White J."/>
            <person name="Sykes S."/>
            <person name="Heiman D."/>
            <person name="Young S."/>
            <person name="Zeng Q."/>
            <person name="Abouelleil A."/>
            <person name="Aftuck L."/>
            <person name="Bessette D."/>
            <person name="Brown A."/>
            <person name="FitzGerald M."/>
            <person name="Lui A."/>
            <person name="Macdonald J.P."/>
            <person name="Priest M."/>
            <person name="Orbach M.J."/>
            <person name="Galgiani J.N."/>
            <person name="Kirkland T.N."/>
            <person name="Cole G.T."/>
            <person name="Birren B.W."/>
            <person name="Henn M.R."/>
            <person name="Taylor J.W."/>
            <person name="Rounsley S.D."/>
        </authorList>
    </citation>
    <scope>NUCLEOTIDE SEQUENCE [LARGE SCALE GENOMIC DNA]</scope>
    <source>
        <strain evidence="3">RMSCC 2394</strain>
    </source>
</reference>
<dbReference type="EMBL" id="DS028096">
    <property type="protein sequence ID" value="KMP06591.1"/>
    <property type="molecule type" value="Genomic_DNA"/>
</dbReference>
<feature type="region of interest" description="Disordered" evidence="1">
    <location>
        <begin position="1"/>
        <end position="54"/>
    </location>
</feature>
<sequence>MTSLSARGHGASSGQKRLMNASAAQGVTNADPDPSHWIPILSQERKEKRQRRPMRLSPDFQWPCVLPQAVQGWVAREWLAILRTLPAMAKPRKSACRIYQALDPMAQEKGWVGSALHGQSQPDLEVSASKGGRPSRLSSGIPLILRWRAAQMNGLVWCRTRMS</sequence>
<evidence type="ECO:0000313" key="2">
    <source>
        <dbReference type="EMBL" id="KMP06591.1"/>
    </source>
</evidence>
<evidence type="ECO:0000256" key="1">
    <source>
        <dbReference type="SAM" id="MobiDB-lite"/>
    </source>
</evidence>
<evidence type="ECO:0000313" key="3">
    <source>
        <dbReference type="Proteomes" id="UP000054565"/>
    </source>
</evidence>
<accession>A0A0J6YD13</accession>
<dbReference type="Proteomes" id="UP000054565">
    <property type="component" value="Unassembled WGS sequence"/>
</dbReference>
<name>A0A0J6YD13_COCIT</name>
<protein>
    <submittedName>
        <fullName evidence="2">Uncharacterized protein</fullName>
    </submittedName>
</protein>